<dbReference type="Pfam" id="PF01105">
    <property type="entry name" value="EMP24_GP25L"/>
    <property type="match status" value="1"/>
</dbReference>
<dbReference type="InterPro" id="IPR013201">
    <property type="entry name" value="Prot_inhib_I29"/>
</dbReference>
<dbReference type="InterPro" id="IPR038765">
    <property type="entry name" value="Papain-like_cys_pep_sf"/>
</dbReference>
<keyword evidence="4 9" id="KW-0732">Signal</keyword>
<accession>A0AAD8RLF9</accession>
<evidence type="ECO:0000256" key="2">
    <source>
        <dbReference type="ARBA" id="ARBA00007104"/>
    </source>
</evidence>
<gene>
    <name evidence="11" type="ORF">QYE76_001127</name>
</gene>
<evidence type="ECO:0000256" key="8">
    <source>
        <dbReference type="RuleBase" id="RU003827"/>
    </source>
</evidence>
<dbReference type="GO" id="GO:0016020">
    <property type="term" value="C:membrane"/>
    <property type="evidence" value="ECO:0007669"/>
    <property type="project" value="UniProtKB-SubCell"/>
</dbReference>
<dbReference type="SUPFAM" id="SSF101576">
    <property type="entry name" value="Supernatant protein factor (SPF), C-terminal domain"/>
    <property type="match status" value="1"/>
</dbReference>
<dbReference type="GO" id="GO:0012505">
    <property type="term" value="C:endomembrane system"/>
    <property type="evidence" value="ECO:0007669"/>
    <property type="project" value="UniProtKB-SubCell"/>
</dbReference>
<feature type="domain" description="GOLD" evidence="10">
    <location>
        <begin position="34"/>
        <end position="121"/>
    </location>
</feature>
<proteinExistence type="inferred from homology"/>
<comment type="similarity">
    <text evidence="2 8">Belongs to the EMP24/GP25L family.</text>
</comment>
<dbReference type="PANTHER" id="PTHR22811">
    <property type="entry name" value="TRANSMEMBRANE EMP24 DOMAIN-CONTAINING PROTEIN"/>
    <property type="match status" value="1"/>
</dbReference>
<comment type="subcellular location">
    <subcellularLocation>
        <location evidence="7">Endomembrane system</location>
        <topology evidence="7">Single-pass membrane protein</topology>
    </subcellularLocation>
    <subcellularLocation>
        <location evidence="1 8">Membrane</location>
        <topology evidence="1 8">Single-pass type I membrane protein</topology>
    </subcellularLocation>
</comment>
<name>A0AAD8RLF9_LOLMU</name>
<evidence type="ECO:0000259" key="10">
    <source>
        <dbReference type="PROSITE" id="PS50866"/>
    </source>
</evidence>
<evidence type="ECO:0000256" key="3">
    <source>
        <dbReference type="ARBA" id="ARBA00022692"/>
    </source>
</evidence>
<dbReference type="SUPFAM" id="SSF54001">
    <property type="entry name" value="Cysteine proteinases"/>
    <property type="match status" value="1"/>
</dbReference>
<dbReference type="InterPro" id="IPR015720">
    <property type="entry name" value="Emp24-like"/>
</dbReference>
<organism evidence="11 12">
    <name type="scientific">Lolium multiflorum</name>
    <name type="common">Italian ryegrass</name>
    <name type="synonym">Lolium perenne subsp. multiflorum</name>
    <dbReference type="NCBI Taxonomy" id="4521"/>
    <lineage>
        <taxon>Eukaryota</taxon>
        <taxon>Viridiplantae</taxon>
        <taxon>Streptophyta</taxon>
        <taxon>Embryophyta</taxon>
        <taxon>Tracheophyta</taxon>
        <taxon>Spermatophyta</taxon>
        <taxon>Magnoliopsida</taxon>
        <taxon>Liliopsida</taxon>
        <taxon>Poales</taxon>
        <taxon>Poaceae</taxon>
        <taxon>BOP clade</taxon>
        <taxon>Pooideae</taxon>
        <taxon>Poodae</taxon>
        <taxon>Poeae</taxon>
        <taxon>Poeae Chloroplast Group 2 (Poeae type)</taxon>
        <taxon>Loliodinae</taxon>
        <taxon>Loliinae</taxon>
        <taxon>Lolium</taxon>
    </lineage>
</organism>
<keyword evidence="5" id="KW-1133">Transmembrane helix</keyword>
<evidence type="ECO:0000256" key="9">
    <source>
        <dbReference type="SAM" id="SignalP"/>
    </source>
</evidence>
<sequence length="209" mass="23421">MARGRPAMLLVLAVALLAPAGLQADALSVTVTDTECIDEFVPSEGDSVFGYFVVFNKGISRSSDQRGIYLTVTSPSGNTVCTLKENSGEHIDFKAPRGGTYKFCFHNHYGAPATVSLYIHVGRIPNEHNLGKDGHNQAEEAMKKRFQEWMARHHRTYKDEEEKVRRYKLFKDCANRVDKLNALGDGVTYKTNDFCDRSKEEMLPYYSGG</sequence>
<dbReference type="SMART" id="SM01190">
    <property type="entry name" value="EMP24_GP25L"/>
    <property type="match status" value="1"/>
</dbReference>
<feature type="signal peptide" evidence="9">
    <location>
        <begin position="1"/>
        <end position="24"/>
    </location>
</feature>
<evidence type="ECO:0000256" key="1">
    <source>
        <dbReference type="ARBA" id="ARBA00004479"/>
    </source>
</evidence>
<evidence type="ECO:0000256" key="5">
    <source>
        <dbReference type="ARBA" id="ARBA00022989"/>
    </source>
</evidence>
<evidence type="ECO:0000256" key="4">
    <source>
        <dbReference type="ARBA" id="ARBA00022729"/>
    </source>
</evidence>
<dbReference type="Pfam" id="PF08246">
    <property type="entry name" value="Inhibitor_I29"/>
    <property type="match status" value="1"/>
</dbReference>
<keyword evidence="6" id="KW-0472">Membrane</keyword>
<evidence type="ECO:0000256" key="7">
    <source>
        <dbReference type="ARBA" id="ARBA00037847"/>
    </source>
</evidence>
<reference evidence="11" key="1">
    <citation type="submission" date="2023-07" db="EMBL/GenBank/DDBJ databases">
        <title>A chromosome-level genome assembly of Lolium multiflorum.</title>
        <authorList>
            <person name="Chen Y."/>
            <person name="Copetti D."/>
            <person name="Kolliker R."/>
            <person name="Studer B."/>
        </authorList>
    </citation>
    <scope>NUCLEOTIDE SEQUENCE</scope>
    <source>
        <strain evidence="11">02402/16</strain>
        <tissue evidence="11">Leaf</tissue>
    </source>
</reference>
<dbReference type="SMART" id="SM00848">
    <property type="entry name" value="Inhibitor_I29"/>
    <property type="match status" value="1"/>
</dbReference>
<evidence type="ECO:0000313" key="12">
    <source>
        <dbReference type="Proteomes" id="UP001231189"/>
    </source>
</evidence>
<dbReference type="PROSITE" id="PS50866">
    <property type="entry name" value="GOLD"/>
    <property type="match status" value="1"/>
</dbReference>
<dbReference type="InterPro" id="IPR009038">
    <property type="entry name" value="GOLD_dom"/>
</dbReference>
<comment type="caution">
    <text evidence="11">The sequence shown here is derived from an EMBL/GenBank/DDBJ whole genome shotgun (WGS) entry which is preliminary data.</text>
</comment>
<dbReference type="InterPro" id="IPR036598">
    <property type="entry name" value="GOLD_dom_sf"/>
</dbReference>
<evidence type="ECO:0000256" key="6">
    <source>
        <dbReference type="ARBA" id="ARBA00023136"/>
    </source>
</evidence>
<feature type="chain" id="PRO_5041950483" description="GOLD domain-containing protein" evidence="9">
    <location>
        <begin position="25"/>
        <end position="209"/>
    </location>
</feature>
<dbReference type="Proteomes" id="UP001231189">
    <property type="component" value="Unassembled WGS sequence"/>
</dbReference>
<protein>
    <recommendedName>
        <fullName evidence="10">GOLD domain-containing protein</fullName>
    </recommendedName>
</protein>
<keyword evidence="3 8" id="KW-0812">Transmembrane</keyword>
<dbReference type="EMBL" id="JAUUTY010000005">
    <property type="protein sequence ID" value="KAK1626812.1"/>
    <property type="molecule type" value="Genomic_DNA"/>
</dbReference>
<dbReference type="Gene3D" id="1.10.287.2250">
    <property type="match status" value="1"/>
</dbReference>
<dbReference type="AlphaFoldDB" id="A0AAD8RLF9"/>
<evidence type="ECO:0000313" key="11">
    <source>
        <dbReference type="EMBL" id="KAK1626812.1"/>
    </source>
</evidence>
<keyword evidence="12" id="KW-1185">Reference proteome</keyword>